<evidence type="ECO:0000256" key="5">
    <source>
        <dbReference type="ARBA" id="ARBA00022525"/>
    </source>
</evidence>
<gene>
    <name evidence="10" type="ORF">GCM10010873_01820</name>
</gene>
<dbReference type="GO" id="GO:0044780">
    <property type="term" value="P:bacterial-type flagellum assembly"/>
    <property type="evidence" value="ECO:0007669"/>
    <property type="project" value="InterPro"/>
</dbReference>
<evidence type="ECO:0000256" key="2">
    <source>
        <dbReference type="ARBA" id="ARBA00004613"/>
    </source>
</evidence>
<name>A0AA37TZG9_9RHOB</name>
<keyword evidence="10" id="KW-0282">Flagellum</keyword>
<comment type="caution">
    <text evidence="10">The sequence shown here is derived from an EMBL/GenBank/DDBJ whole genome shotgun (WGS) entry which is preliminary data.</text>
</comment>
<protein>
    <recommendedName>
        <fullName evidence="4">Flagellar hook-associated protein 1</fullName>
    </recommendedName>
</protein>
<evidence type="ECO:0000259" key="8">
    <source>
        <dbReference type="Pfam" id="PF06429"/>
    </source>
</evidence>
<dbReference type="NCBIfam" id="TIGR02492">
    <property type="entry name" value="flgK_ends"/>
    <property type="match status" value="1"/>
</dbReference>
<dbReference type="EMBL" id="BSPP01000002">
    <property type="protein sequence ID" value="GLS85209.1"/>
    <property type="molecule type" value="Genomic_DNA"/>
</dbReference>
<comment type="similarity">
    <text evidence="3">Belongs to the flagella basal body rod proteins family.</text>
</comment>
<dbReference type="GO" id="GO:0005198">
    <property type="term" value="F:structural molecule activity"/>
    <property type="evidence" value="ECO:0007669"/>
    <property type="project" value="InterPro"/>
</dbReference>
<evidence type="ECO:0000256" key="4">
    <source>
        <dbReference type="ARBA" id="ARBA00016244"/>
    </source>
</evidence>
<comment type="subcellular location">
    <subcellularLocation>
        <location evidence="1">Bacterial flagellum basal body</location>
    </subcellularLocation>
    <subcellularLocation>
        <location evidence="2">Secreted</location>
    </subcellularLocation>
</comment>
<feature type="domain" description="Flagellar hook-associated protein FlgK helical" evidence="9">
    <location>
        <begin position="89"/>
        <end position="324"/>
    </location>
</feature>
<evidence type="ECO:0000256" key="6">
    <source>
        <dbReference type="ARBA" id="ARBA00023143"/>
    </source>
</evidence>
<keyword evidence="11" id="KW-1185">Reference proteome</keyword>
<dbReference type="GO" id="GO:0009424">
    <property type="term" value="C:bacterial-type flagellum hook"/>
    <property type="evidence" value="ECO:0007669"/>
    <property type="project" value="InterPro"/>
</dbReference>
<accession>A0AA37TZG9</accession>
<dbReference type="PANTHER" id="PTHR30033:SF1">
    <property type="entry name" value="FLAGELLAR HOOK-ASSOCIATED PROTEIN 1"/>
    <property type="match status" value="1"/>
</dbReference>
<evidence type="ECO:0000259" key="7">
    <source>
        <dbReference type="Pfam" id="PF00460"/>
    </source>
</evidence>
<organism evidence="10 11">
    <name type="scientific">Cypionkella aquatica</name>
    <dbReference type="NCBI Taxonomy" id="1756042"/>
    <lineage>
        <taxon>Bacteria</taxon>
        <taxon>Pseudomonadati</taxon>
        <taxon>Pseudomonadota</taxon>
        <taxon>Alphaproteobacteria</taxon>
        <taxon>Rhodobacterales</taxon>
        <taxon>Paracoccaceae</taxon>
        <taxon>Cypionkella</taxon>
    </lineage>
</organism>
<evidence type="ECO:0000313" key="10">
    <source>
        <dbReference type="EMBL" id="GLS85209.1"/>
    </source>
</evidence>
<dbReference type="GO" id="GO:0009425">
    <property type="term" value="C:bacterial-type flagellum basal body"/>
    <property type="evidence" value="ECO:0007669"/>
    <property type="project" value="UniProtKB-SubCell"/>
</dbReference>
<dbReference type="Pfam" id="PF06429">
    <property type="entry name" value="Flg_bbr_C"/>
    <property type="match status" value="1"/>
</dbReference>
<evidence type="ECO:0000259" key="9">
    <source>
        <dbReference type="Pfam" id="PF22638"/>
    </source>
</evidence>
<evidence type="ECO:0000256" key="3">
    <source>
        <dbReference type="ARBA" id="ARBA00009677"/>
    </source>
</evidence>
<dbReference type="RefSeq" id="WP_284323437.1">
    <property type="nucleotide sequence ID" value="NZ_BSPP01000002.1"/>
</dbReference>
<feature type="domain" description="Flagellar basal-body/hook protein C-terminal" evidence="8">
    <location>
        <begin position="448"/>
        <end position="485"/>
    </location>
</feature>
<dbReference type="InterPro" id="IPR002371">
    <property type="entry name" value="FlgK"/>
</dbReference>
<dbReference type="GO" id="GO:0005576">
    <property type="term" value="C:extracellular region"/>
    <property type="evidence" value="ECO:0007669"/>
    <property type="project" value="UniProtKB-SubCell"/>
</dbReference>
<feature type="domain" description="Flagellar basal body rod protein N-terminal" evidence="7">
    <location>
        <begin position="9"/>
        <end position="36"/>
    </location>
</feature>
<keyword evidence="10" id="KW-0966">Cell projection</keyword>
<dbReference type="Pfam" id="PF22638">
    <property type="entry name" value="FlgK_D1"/>
    <property type="match status" value="1"/>
</dbReference>
<evidence type="ECO:0000313" key="11">
    <source>
        <dbReference type="Proteomes" id="UP001157355"/>
    </source>
</evidence>
<evidence type="ECO:0000256" key="1">
    <source>
        <dbReference type="ARBA" id="ARBA00004117"/>
    </source>
</evidence>
<dbReference type="InterPro" id="IPR010930">
    <property type="entry name" value="Flg_bb/hook_C_dom"/>
</dbReference>
<dbReference type="AlphaFoldDB" id="A0AA37TZG9"/>
<dbReference type="InterPro" id="IPR053927">
    <property type="entry name" value="FlgK_helical"/>
</dbReference>
<keyword evidence="6" id="KW-0975">Bacterial flagellum</keyword>
<dbReference type="InterPro" id="IPR001444">
    <property type="entry name" value="Flag_bb_rod_N"/>
</dbReference>
<reference evidence="10 11" key="1">
    <citation type="journal article" date="2014" name="Int. J. Syst. Evol. Microbiol.">
        <title>Complete genome sequence of Corynebacterium casei LMG S-19264T (=DSM 44701T), isolated from a smear-ripened cheese.</title>
        <authorList>
            <consortium name="US DOE Joint Genome Institute (JGI-PGF)"/>
            <person name="Walter F."/>
            <person name="Albersmeier A."/>
            <person name="Kalinowski J."/>
            <person name="Ruckert C."/>
        </authorList>
    </citation>
    <scope>NUCLEOTIDE SEQUENCE [LARGE SCALE GENOMIC DNA]</scope>
    <source>
        <strain evidence="10 11">NBRC 111766</strain>
    </source>
</reference>
<dbReference type="Proteomes" id="UP001157355">
    <property type="component" value="Unassembled WGS sequence"/>
</dbReference>
<proteinExistence type="inferred from homology"/>
<keyword evidence="10" id="KW-0969">Cilium</keyword>
<sequence length="485" mass="49843">MSITAGLSSALSGLNAAARAAEIVSSNIANAMTDGYGRRELQLSARTVGSTGQGVSITSVVRHSDPIVLGDRRLAEAESGSSATTASFLKRLESVLGTVDSAVSLGSRINDFDTALLQASSRPESEARLSNVMQSAKALAAHIATAGADIQIVRSTADDQIENQVGQVNTALSRIADLNGQIRSNTGTGRDASALIDQRQQMIDSIAKIIPLREVPRDKGEVALITTGGAVLLDGLPVQLGFNPVGEVVADMTQASGGLSGLTLNGKPISTRAEGGPVSGGTLAAQFAIRDDLALQAQQKLDAVARDLIERFAASGLDATRTTGSAGLFTDAGAAFNFAAETGLAQRLSINAAADPAQGGALWRLRDGLGAATPGATGNSQLLNGLQAALTAQRVPASGGFMTGARSFAMLAADLVSGTATARVQMDSEATYASARLDTLKSMQMEQGVDTDQEMQSLLVIEQAYAANAKVIAAIGEMMQKLLEM</sequence>
<dbReference type="PANTHER" id="PTHR30033">
    <property type="entry name" value="FLAGELLAR HOOK-ASSOCIATED PROTEIN 1"/>
    <property type="match status" value="1"/>
</dbReference>
<keyword evidence="5" id="KW-0964">Secreted</keyword>
<dbReference type="Pfam" id="PF00460">
    <property type="entry name" value="Flg_bb_rod"/>
    <property type="match status" value="1"/>
</dbReference>